<dbReference type="InterPro" id="IPR036322">
    <property type="entry name" value="WD40_repeat_dom_sf"/>
</dbReference>
<evidence type="ECO:0000313" key="4">
    <source>
        <dbReference type="Proteomes" id="UP001161017"/>
    </source>
</evidence>
<protein>
    <submittedName>
        <fullName evidence="3">General transcription repressor</fullName>
    </submittedName>
</protein>
<proteinExistence type="predicted"/>
<organism evidence="3 4">
    <name type="scientific">Ramalina farinacea</name>
    <dbReference type="NCBI Taxonomy" id="258253"/>
    <lineage>
        <taxon>Eukaryota</taxon>
        <taxon>Fungi</taxon>
        <taxon>Dikarya</taxon>
        <taxon>Ascomycota</taxon>
        <taxon>Pezizomycotina</taxon>
        <taxon>Lecanoromycetes</taxon>
        <taxon>OSLEUM clade</taxon>
        <taxon>Lecanoromycetidae</taxon>
        <taxon>Lecanorales</taxon>
        <taxon>Lecanorineae</taxon>
        <taxon>Ramalinaceae</taxon>
        <taxon>Ramalina</taxon>
    </lineage>
</organism>
<evidence type="ECO:0000313" key="3">
    <source>
        <dbReference type="EMBL" id="MDI1486770.1"/>
    </source>
</evidence>
<feature type="region of interest" description="Disordered" evidence="2">
    <location>
        <begin position="115"/>
        <end position="136"/>
    </location>
</feature>
<dbReference type="PANTHER" id="PTHR35391">
    <property type="entry name" value="C2H2-TYPE DOMAIN-CONTAINING PROTEIN-RELATED"/>
    <property type="match status" value="1"/>
</dbReference>
<dbReference type="InterPro" id="IPR015943">
    <property type="entry name" value="WD40/YVTN_repeat-like_dom_sf"/>
</dbReference>
<name>A0AA43QM10_9LECA</name>
<dbReference type="PROSITE" id="PS50082">
    <property type="entry name" value="WD_REPEATS_2"/>
    <property type="match status" value="1"/>
</dbReference>
<dbReference type="Pfam" id="PF00400">
    <property type="entry name" value="WD40"/>
    <property type="match status" value="1"/>
</dbReference>
<comment type="caution">
    <text evidence="3">The sequence shown here is derived from an EMBL/GenBank/DDBJ whole genome shotgun (WGS) entry which is preliminary data.</text>
</comment>
<evidence type="ECO:0000256" key="1">
    <source>
        <dbReference type="PROSITE-ProRule" id="PRU00221"/>
    </source>
</evidence>
<keyword evidence="1" id="KW-0853">WD repeat</keyword>
<dbReference type="InterPro" id="IPR001680">
    <property type="entry name" value="WD40_rpt"/>
</dbReference>
<dbReference type="SMART" id="SM00320">
    <property type="entry name" value="WD40"/>
    <property type="match status" value="3"/>
</dbReference>
<feature type="compositionally biased region" description="Basic and acidic residues" evidence="2">
    <location>
        <begin position="115"/>
        <end position="124"/>
    </location>
</feature>
<dbReference type="Proteomes" id="UP001161017">
    <property type="component" value="Unassembled WGS sequence"/>
</dbReference>
<dbReference type="AlphaFoldDB" id="A0AA43QM10"/>
<reference evidence="3" key="1">
    <citation type="journal article" date="2023" name="Genome Biol. Evol.">
        <title>First Whole Genome Sequence and Flow Cytometry Genome Size Data for the Lichen-Forming Fungus Ramalina farinacea (Ascomycota).</title>
        <authorList>
            <person name="Llewellyn T."/>
            <person name="Mian S."/>
            <person name="Hill R."/>
            <person name="Leitch I.J."/>
            <person name="Gaya E."/>
        </authorList>
    </citation>
    <scope>NUCLEOTIDE SEQUENCE</scope>
    <source>
        <strain evidence="3">LIQ254RAFAR</strain>
    </source>
</reference>
<feature type="repeat" description="WD" evidence="1">
    <location>
        <begin position="549"/>
        <end position="577"/>
    </location>
</feature>
<accession>A0AA43QM10</accession>
<feature type="region of interest" description="Disordered" evidence="2">
    <location>
        <begin position="229"/>
        <end position="278"/>
    </location>
</feature>
<gene>
    <name evidence="3" type="primary">TUP1_2</name>
    <name evidence="3" type="ORF">OHK93_006031</name>
</gene>
<feature type="compositionally biased region" description="Basic and acidic residues" evidence="2">
    <location>
        <begin position="238"/>
        <end position="265"/>
    </location>
</feature>
<keyword evidence="4" id="KW-1185">Reference proteome</keyword>
<feature type="compositionally biased region" description="Acidic residues" evidence="2">
    <location>
        <begin position="125"/>
        <end position="135"/>
    </location>
</feature>
<dbReference type="SUPFAM" id="SSF50978">
    <property type="entry name" value="WD40 repeat-like"/>
    <property type="match status" value="1"/>
</dbReference>
<dbReference type="PANTHER" id="PTHR35391:SF5">
    <property type="entry name" value="DUF6590 DOMAIN-CONTAINING PROTEIN"/>
    <property type="match status" value="1"/>
</dbReference>
<sequence length="577" mass="64318">MSNRESSSVTLEHAEPLVAIGSRIRDKFSALTAHILPQKEAAVAASSLENERQRFGLWATNLGLYTTGHSSLDYRLGDAPLVYDYTKKALHDLEVYLGILSQALKEDVGKRFDGDANDNDRYTDSDSDSDSEDFDTYDKEPFADAALLNASRTIDRLYRVAFKIRNPANRSGFTKARNYKQIDAESGKDLMQVFHDFDVKHVKEEQAKTSHVPLWSIVWLGPSLNGDGNSNNGAPIESESRLLHKTPSDSEWREHMNDQHREDKQSPQSVTIEQKTPDVVGTRQCPICPGATVTNEHVAIHLQQLALFALPKLTGLEDDTGSINQDSAAMNVESRESGSEELEEICFSDADAHNTKPQMYGIDFNNAGNYLGELDYYQLPPDKWVEGESWHAVFNPNIPRSEDVELVWQADQETIVACVAYSKSGKHMAIGTANSAIIYESQNGKEISKLHHVFSRSDECYVRGLCFDLEEKYLVTGAEDKLVRDMVLTAMPFLNDSIMLSGSKDRTVIAWNAQTGQALFLLDGHENSGEIVEEALMNVIVPLTLFHLVMSLDTNPTQGLFATAGGDQTVKVWRHQL</sequence>
<dbReference type="EMBL" id="JAPUFD010000004">
    <property type="protein sequence ID" value="MDI1486770.1"/>
    <property type="molecule type" value="Genomic_DNA"/>
</dbReference>
<dbReference type="Gene3D" id="2.130.10.10">
    <property type="entry name" value="YVTN repeat-like/Quinoprotein amine dehydrogenase"/>
    <property type="match status" value="2"/>
</dbReference>
<evidence type="ECO:0000256" key="2">
    <source>
        <dbReference type="SAM" id="MobiDB-lite"/>
    </source>
</evidence>